<dbReference type="OrthoDB" id="10084765at2759"/>
<reference evidence="3" key="1">
    <citation type="submission" date="2021-02" db="EMBL/GenBank/DDBJ databases">
        <authorList>
            <person name="Nowell W R."/>
        </authorList>
    </citation>
    <scope>NUCLEOTIDE SEQUENCE</scope>
</reference>
<keyword evidence="1" id="KW-0812">Transmembrane</keyword>
<keyword evidence="1" id="KW-1133">Transmembrane helix</keyword>
<dbReference type="EMBL" id="CAJOAY010003483">
    <property type="protein sequence ID" value="CAF4024612.1"/>
    <property type="molecule type" value="Genomic_DNA"/>
</dbReference>
<organism evidence="3 4">
    <name type="scientific">Adineta steineri</name>
    <dbReference type="NCBI Taxonomy" id="433720"/>
    <lineage>
        <taxon>Eukaryota</taxon>
        <taxon>Metazoa</taxon>
        <taxon>Spiralia</taxon>
        <taxon>Gnathifera</taxon>
        <taxon>Rotifera</taxon>
        <taxon>Eurotatoria</taxon>
        <taxon>Bdelloidea</taxon>
        <taxon>Adinetida</taxon>
        <taxon>Adinetidae</taxon>
        <taxon>Adineta</taxon>
    </lineage>
</organism>
<feature type="transmembrane region" description="Helical" evidence="1">
    <location>
        <begin position="67"/>
        <end position="87"/>
    </location>
</feature>
<dbReference type="Proteomes" id="UP000663881">
    <property type="component" value="Unassembled WGS sequence"/>
</dbReference>
<evidence type="ECO:0000313" key="2">
    <source>
        <dbReference type="EMBL" id="CAF0947017.1"/>
    </source>
</evidence>
<protein>
    <submittedName>
        <fullName evidence="3">Uncharacterized protein</fullName>
    </submittedName>
</protein>
<dbReference type="AlphaFoldDB" id="A0A819Q8B1"/>
<dbReference type="Proteomes" id="UP000663891">
    <property type="component" value="Unassembled WGS sequence"/>
</dbReference>
<sequence length="223" mass="25787">MATDSDTITDGTDDWPAFTDYETVVEHLNSLRSRITVDIATRLCDKCPINYFYNRHILRNRIFMKSYLLLLLDILSLVPRFTFLQMFPKGCGGCTIFQLYAIVFLHPSLVDEVHNLLKALLCDDEERILPMIPEMHDMARMIRKDYKRRESPFPYNAVCLDLGRKNQEAKIAGALGAMIASEKFLHLMKTHDEKAIKIAQEMIKDDKEYFDFGSPLNSLLETI</sequence>
<gene>
    <name evidence="3" type="ORF">OKA104_LOCUS31183</name>
    <name evidence="2" type="ORF">VCS650_LOCUS11844</name>
</gene>
<name>A0A819Q8B1_9BILA</name>
<keyword evidence="1" id="KW-0472">Membrane</keyword>
<comment type="caution">
    <text evidence="3">The sequence shown here is derived from an EMBL/GenBank/DDBJ whole genome shotgun (WGS) entry which is preliminary data.</text>
</comment>
<evidence type="ECO:0000313" key="3">
    <source>
        <dbReference type="EMBL" id="CAF4024612.1"/>
    </source>
</evidence>
<dbReference type="EMBL" id="CAJNON010000089">
    <property type="protein sequence ID" value="CAF0947017.1"/>
    <property type="molecule type" value="Genomic_DNA"/>
</dbReference>
<accession>A0A819Q8B1</accession>
<evidence type="ECO:0000313" key="4">
    <source>
        <dbReference type="Proteomes" id="UP000663881"/>
    </source>
</evidence>
<evidence type="ECO:0000256" key="1">
    <source>
        <dbReference type="SAM" id="Phobius"/>
    </source>
</evidence>
<proteinExistence type="predicted"/>